<accession>A0A8S5LCR7</accession>
<proteinExistence type="predicted"/>
<protein>
    <submittedName>
        <fullName evidence="1">Uncharacterized protein</fullName>
    </submittedName>
</protein>
<reference evidence="1" key="1">
    <citation type="journal article" date="2021" name="Proc. Natl. Acad. Sci. U.S.A.">
        <title>A Catalog of Tens of Thousands of Viruses from Human Metagenomes Reveals Hidden Associations with Chronic Diseases.</title>
        <authorList>
            <person name="Tisza M.J."/>
            <person name="Buck C.B."/>
        </authorList>
    </citation>
    <scope>NUCLEOTIDE SEQUENCE</scope>
    <source>
        <strain evidence="1">CtYKh4</strain>
    </source>
</reference>
<evidence type="ECO:0000313" key="1">
    <source>
        <dbReference type="EMBL" id="DAD67659.1"/>
    </source>
</evidence>
<name>A0A8S5LCR7_9CAUD</name>
<organism evidence="1">
    <name type="scientific">Siphoviridae sp. ctYKh4</name>
    <dbReference type="NCBI Taxonomy" id="2823586"/>
    <lineage>
        <taxon>Viruses</taxon>
        <taxon>Duplodnaviria</taxon>
        <taxon>Heunggongvirae</taxon>
        <taxon>Uroviricota</taxon>
        <taxon>Caudoviricetes</taxon>
    </lineage>
</organism>
<sequence>MNELDKALELYEQTFDDSFPMFSMMTKPPDEVVDIINKCVSAKKDVYDMGYLSLNDDTMY</sequence>
<dbReference type="EMBL" id="BK014682">
    <property type="protein sequence ID" value="DAD67659.1"/>
    <property type="molecule type" value="Genomic_DNA"/>
</dbReference>